<protein>
    <submittedName>
        <fullName evidence="1">Uncharacterized protein</fullName>
    </submittedName>
</protein>
<evidence type="ECO:0000313" key="1">
    <source>
        <dbReference type="EMBL" id="CAB4278170.1"/>
    </source>
</evidence>
<accession>A0A6J5UNM4</accession>
<organism evidence="1 2">
    <name type="scientific">Prunus armeniaca</name>
    <name type="common">Apricot</name>
    <name type="synonym">Armeniaca vulgaris</name>
    <dbReference type="NCBI Taxonomy" id="36596"/>
    <lineage>
        <taxon>Eukaryota</taxon>
        <taxon>Viridiplantae</taxon>
        <taxon>Streptophyta</taxon>
        <taxon>Embryophyta</taxon>
        <taxon>Tracheophyta</taxon>
        <taxon>Spermatophyta</taxon>
        <taxon>Magnoliopsida</taxon>
        <taxon>eudicotyledons</taxon>
        <taxon>Gunneridae</taxon>
        <taxon>Pentapetalae</taxon>
        <taxon>rosids</taxon>
        <taxon>fabids</taxon>
        <taxon>Rosales</taxon>
        <taxon>Rosaceae</taxon>
        <taxon>Amygdaloideae</taxon>
        <taxon>Amygdaleae</taxon>
        <taxon>Prunus</taxon>
    </lineage>
</organism>
<dbReference type="Proteomes" id="UP000507222">
    <property type="component" value="Unassembled WGS sequence"/>
</dbReference>
<gene>
    <name evidence="1" type="ORF">CURHAP_LOCUS28533</name>
</gene>
<proteinExistence type="predicted"/>
<sequence length="59" mass="6554">MTLSCRQGVSSAHDTVVLTKRCKEEEGSKQKVAGRVPAVLLVLRRTHEALEVTHKALER</sequence>
<reference evidence="1 2" key="1">
    <citation type="submission" date="2020-05" db="EMBL/GenBank/DDBJ databases">
        <authorList>
            <person name="Campoy J."/>
            <person name="Schneeberger K."/>
            <person name="Spophaly S."/>
        </authorList>
    </citation>
    <scope>NUCLEOTIDE SEQUENCE [LARGE SCALE GENOMIC DNA]</scope>
    <source>
        <strain evidence="1">PruArmRojPasFocal</strain>
    </source>
</reference>
<name>A0A6J5UNM4_PRUAR</name>
<dbReference type="EMBL" id="CAEKDK010000004">
    <property type="protein sequence ID" value="CAB4278170.1"/>
    <property type="molecule type" value="Genomic_DNA"/>
</dbReference>
<dbReference type="AlphaFoldDB" id="A0A6J5UNM4"/>
<evidence type="ECO:0000313" key="2">
    <source>
        <dbReference type="Proteomes" id="UP000507222"/>
    </source>
</evidence>